<dbReference type="CDD" id="cd05117">
    <property type="entry name" value="STKc_CAMK"/>
    <property type="match status" value="1"/>
</dbReference>
<dbReference type="PhylomeDB" id="A0A0G4H784"/>
<feature type="region of interest" description="Disordered" evidence="16">
    <location>
        <begin position="952"/>
        <end position="981"/>
    </location>
</feature>
<dbReference type="SUPFAM" id="SSF47473">
    <property type="entry name" value="EF-hand"/>
    <property type="match status" value="1"/>
</dbReference>
<dbReference type="InterPro" id="IPR017441">
    <property type="entry name" value="Protein_kinase_ATP_BS"/>
</dbReference>
<keyword evidence="6" id="KW-0479">Metal-binding</keyword>
<dbReference type="Gene3D" id="1.10.238.10">
    <property type="entry name" value="EF-hand"/>
    <property type="match status" value="2"/>
</dbReference>
<protein>
    <recommendedName>
        <fullName evidence="3">non-specific serine/threonine protein kinase</fullName>
        <ecNumber evidence="3">2.7.11.1</ecNumber>
    </recommendedName>
</protein>
<dbReference type="VEuPathDB" id="CryptoDB:Vbra_19755"/>
<evidence type="ECO:0000256" key="13">
    <source>
        <dbReference type="ARBA" id="ARBA00047899"/>
    </source>
</evidence>
<dbReference type="InterPro" id="IPR002048">
    <property type="entry name" value="EF_hand_dom"/>
</dbReference>
<accession>A0A0G4H784</accession>
<dbReference type="PROSITE" id="PS50011">
    <property type="entry name" value="PROTEIN_KINASE_DOM"/>
    <property type="match status" value="1"/>
</dbReference>
<dbReference type="PANTHER" id="PTHR24349">
    <property type="entry name" value="SERINE/THREONINE-PROTEIN KINASE"/>
    <property type="match status" value="1"/>
</dbReference>
<dbReference type="EC" id="2.7.11.1" evidence="3"/>
<keyword evidence="10" id="KW-0106">Calcium</keyword>
<evidence type="ECO:0000256" key="8">
    <source>
        <dbReference type="ARBA" id="ARBA00022741"/>
    </source>
</evidence>
<dbReference type="PROSITE" id="PS00107">
    <property type="entry name" value="PROTEIN_KINASE_ATP"/>
    <property type="match status" value="1"/>
</dbReference>
<feature type="compositionally biased region" description="Polar residues" evidence="16">
    <location>
        <begin position="1042"/>
        <end position="1051"/>
    </location>
</feature>
<evidence type="ECO:0000313" key="20">
    <source>
        <dbReference type="Proteomes" id="UP000041254"/>
    </source>
</evidence>
<dbReference type="Pfam" id="PF13499">
    <property type="entry name" value="EF-hand_7"/>
    <property type="match status" value="2"/>
</dbReference>
<feature type="domain" description="Protein kinase" evidence="17">
    <location>
        <begin position="454"/>
        <end position="712"/>
    </location>
</feature>
<dbReference type="InParanoid" id="A0A0G4H784"/>
<evidence type="ECO:0000256" key="6">
    <source>
        <dbReference type="ARBA" id="ARBA00022723"/>
    </source>
</evidence>
<evidence type="ECO:0000256" key="11">
    <source>
        <dbReference type="ARBA" id="ARBA00022840"/>
    </source>
</evidence>
<dbReference type="Gene3D" id="3.30.200.20">
    <property type="entry name" value="Phosphorylase Kinase, domain 1"/>
    <property type="match status" value="1"/>
</dbReference>
<feature type="domain" description="EF-hand" evidence="18">
    <location>
        <begin position="885"/>
        <end position="920"/>
    </location>
</feature>
<evidence type="ECO:0000259" key="18">
    <source>
        <dbReference type="PROSITE" id="PS50222"/>
    </source>
</evidence>
<name>A0A0G4H784_VITBC</name>
<keyword evidence="5" id="KW-0808">Transferase</keyword>
<feature type="region of interest" description="Disordered" evidence="16">
    <location>
        <begin position="1018"/>
        <end position="1063"/>
    </location>
</feature>
<feature type="region of interest" description="Disordered" evidence="16">
    <location>
        <begin position="141"/>
        <end position="185"/>
    </location>
</feature>
<dbReference type="GO" id="GO:0005509">
    <property type="term" value="F:calcium ion binding"/>
    <property type="evidence" value="ECO:0007669"/>
    <property type="project" value="InterPro"/>
</dbReference>
<dbReference type="FunFam" id="3.30.200.20:FF:000315">
    <property type="entry name" value="Calcium-dependent protein kinase 3"/>
    <property type="match status" value="1"/>
</dbReference>
<sequence>MALFITGDDPALGNWAILEENCLGDLNRSADGSGRSGSVHHRFAANGQIQYKYVLRARFPVPTRKGTTGDDETSAEVEERFICESFEGNRVLTVPLHDCIVFDSWGLNVSPHLMYAFAPGSPLGAASRPLPQSPLRRAVSLFGTSPESKTKRNHRYSIVSSRRLTPQDDRTTDSSSRKSQCSEPTSEFVNHFILLGVPDEPEVGHEETSQQAGVSDLPPRVPKFAPVTSPAVAHPLLEVVVEQEDEERDEGDDEIFLEVDDTMLSPQSDVIVANPVDAVRKGSVLLQDVTYTPGAAPAQSSTLLLPISSIRSRRAGYEDGEHVSQPSGHSGRRRSSRLSIVRKASGADQHEPAEAPRPALALPLLLIGRSSHLDESGMPNKDPALSLGLPARASDAAYGEMGGRSPYATLVDLHSSDEEEQHDVHFARKRVRESLFFDHQTCIPSKHVGLADYEMGAKPIGEGAFGKVWPVRHLLSDQVYACKVIRKSLLAESMAALRLEVMVMKRLDHPNIIKLVETTEDEFNLYMIMEICSGGELFDRIAITEHFNEETVALYFRQILSAVRYSHGRGVIHRDIKPENFLFDVEGPKGRIKMIDFGLAKTYLAPDDFDVWSIEGTPDYMAPETITGQPLNKACDLWAVGVVLYTSLCGYTPFGRQTAQATIRQITDGDLVFHEHDWKHRSPEVIDLIKGLLDRNPETRLTALQAYSHPWFRLFAATCDSPANSLSRVRALTGLTQEAIQRCASFRKQKKFRRMILTALARRVKAADIEGLRFVFEQLDTEGTGTISLSQVTEVLTERDFPDDMIKLAETVDSDNEGKISYTHFLACCLDRKVYLNRDTCREVFDSFDLNRDGKISEENLLVALERGMKRRSFRVTGKLQDREERRQKVREIIQQADSKGQGFIDFEDFMALLEEDDSTDVTPHRPLLDLNEASRRHASLLYSGTPSFRGLATPRYDDTSSAEMSPEISPQAHLSPVSPAQTIRTRGLDEQRLSASFTLLGAALDSIVSSPSGSFLVPVGSPKGQPEGTKVDRSSDDSRRQSQLSTNASEGHSPGVLHMHGV</sequence>
<dbReference type="InterPro" id="IPR008271">
    <property type="entry name" value="Ser/Thr_kinase_AS"/>
</dbReference>
<keyword evidence="4" id="KW-0723">Serine/threonine-protein kinase</keyword>
<evidence type="ECO:0000256" key="15">
    <source>
        <dbReference type="PROSITE-ProRule" id="PRU10141"/>
    </source>
</evidence>
<evidence type="ECO:0000256" key="12">
    <source>
        <dbReference type="ARBA" id="ARBA00024334"/>
    </source>
</evidence>
<dbReference type="FunFam" id="1.10.510.10:FF:000571">
    <property type="entry name" value="Maternal embryonic leucine zipper kinase"/>
    <property type="match status" value="1"/>
</dbReference>
<comment type="catalytic activity">
    <reaction evidence="14">
        <text>L-seryl-[protein] + ATP = O-phospho-L-seryl-[protein] + ADP + H(+)</text>
        <dbReference type="Rhea" id="RHEA:17989"/>
        <dbReference type="Rhea" id="RHEA-COMP:9863"/>
        <dbReference type="Rhea" id="RHEA-COMP:11604"/>
        <dbReference type="ChEBI" id="CHEBI:15378"/>
        <dbReference type="ChEBI" id="CHEBI:29999"/>
        <dbReference type="ChEBI" id="CHEBI:30616"/>
        <dbReference type="ChEBI" id="CHEBI:83421"/>
        <dbReference type="ChEBI" id="CHEBI:456216"/>
        <dbReference type="EC" id="2.7.11.1"/>
    </reaction>
</comment>
<evidence type="ECO:0000313" key="19">
    <source>
        <dbReference type="EMBL" id="CEM39769.1"/>
    </source>
</evidence>
<evidence type="ECO:0000259" key="17">
    <source>
        <dbReference type="PROSITE" id="PS50011"/>
    </source>
</evidence>
<feature type="domain" description="EF-hand" evidence="18">
    <location>
        <begin position="836"/>
        <end position="871"/>
    </location>
</feature>
<evidence type="ECO:0000256" key="2">
    <source>
        <dbReference type="ARBA" id="ARBA00011245"/>
    </source>
</evidence>
<dbReference type="SMART" id="SM00220">
    <property type="entry name" value="S_TKc"/>
    <property type="match status" value="1"/>
</dbReference>
<keyword evidence="7" id="KW-0677">Repeat</keyword>
<dbReference type="SMART" id="SM00054">
    <property type="entry name" value="EFh"/>
    <property type="match status" value="4"/>
</dbReference>
<dbReference type="Gene3D" id="1.10.510.10">
    <property type="entry name" value="Transferase(Phosphotransferase) domain 1"/>
    <property type="match status" value="1"/>
</dbReference>
<comment type="subunit">
    <text evidence="2">Monomer.</text>
</comment>
<evidence type="ECO:0000256" key="9">
    <source>
        <dbReference type="ARBA" id="ARBA00022777"/>
    </source>
</evidence>
<keyword evidence="9" id="KW-0418">Kinase</keyword>
<reference evidence="19 20" key="1">
    <citation type="submission" date="2014-11" db="EMBL/GenBank/DDBJ databases">
        <authorList>
            <person name="Zhu J."/>
            <person name="Qi W."/>
            <person name="Song R."/>
        </authorList>
    </citation>
    <scope>NUCLEOTIDE SEQUENCE [LARGE SCALE GENOMIC DNA]</scope>
</reference>
<dbReference type="Proteomes" id="UP000041254">
    <property type="component" value="Unassembled WGS sequence"/>
</dbReference>
<dbReference type="GO" id="GO:0004674">
    <property type="term" value="F:protein serine/threonine kinase activity"/>
    <property type="evidence" value="ECO:0007669"/>
    <property type="project" value="UniProtKB-KW"/>
</dbReference>
<dbReference type="CDD" id="cd00051">
    <property type="entry name" value="EFh"/>
    <property type="match status" value="1"/>
</dbReference>
<proteinExistence type="inferred from homology"/>
<dbReference type="SUPFAM" id="SSF56112">
    <property type="entry name" value="Protein kinase-like (PK-like)"/>
    <property type="match status" value="1"/>
</dbReference>
<evidence type="ECO:0000256" key="1">
    <source>
        <dbReference type="ARBA" id="ARBA00001946"/>
    </source>
</evidence>
<dbReference type="PROSITE" id="PS50222">
    <property type="entry name" value="EF_HAND_2"/>
    <property type="match status" value="3"/>
</dbReference>
<keyword evidence="20" id="KW-1185">Reference proteome</keyword>
<dbReference type="InterPro" id="IPR011992">
    <property type="entry name" value="EF-hand-dom_pair"/>
</dbReference>
<dbReference type="EMBL" id="CDMY01001052">
    <property type="protein sequence ID" value="CEM39769.1"/>
    <property type="molecule type" value="Genomic_DNA"/>
</dbReference>
<organism evidence="19 20">
    <name type="scientific">Vitrella brassicaformis (strain CCMP3155)</name>
    <dbReference type="NCBI Taxonomy" id="1169540"/>
    <lineage>
        <taxon>Eukaryota</taxon>
        <taxon>Sar</taxon>
        <taxon>Alveolata</taxon>
        <taxon>Colpodellida</taxon>
        <taxon>Vitrellaceae</taxon>
        <taxon>Vitrella</taxon>
    </lineage>
</organism>
<evidence type="ECO:0000256" key="14">
    <source>
        <dbReference type="ARBA" id="ARBA00048679"/>
    </source>
</evidence>
<feature type="compositionally biased region" description="Basic and acidic residues" evidence="16">
    <location>
        <begin position="1030"/>
        <end position="1041"/>
    </location>
</feature>
<evidence type="ECO:0000256" key="5">
    <source>
        <dbReference type="ARBA" id="ARBA00022679"/>
    </source>
</evidence>
<keyword evidence="8 15" id="KW-0547">Nucleotide-binding</keyword>
<feature type="domain" description="EF-hand" evidence="18">
    <location>
        <begin position="767"/>
        <end position="802"/>
    </location>
</feature>
<comment type="cofactor">
    <cofactor evidence="1">
        <name>Mg(2+)</name>
        <dbReference type="ChEBI" id="CHEBI:18420"/>
    </cofactor>
</comment>
<dbReference type="PROSITE" id="PS00108">
    <property type="entry name" value="PROTEIN_KINASE_ST"/>
    <property type="match status" value="1"/>
</dbReference>
<dbReference type="AlphaFoldDB" id="A0A0G4H784"/>
<evidence type="ECO:0000256" key="4">
    <source>
        <dbReference type="ARBA" id="ARBA00022527"/>
    </source>
</evidence>
<feature type="binding site" evidence="15">
    <location>
        <position position="487"/>
    </location>
    <ligand>
        <name>ATP</name>
        <dbReference type="ChEBI" id="CHEBI:30616"/>
    </ligand>
</feature>
<evidence type="ECO:0000256" key="7">
    <source>
        <dbReference type="ARBA" id="ARBA00022737"/>
    </source>
</evidence>
<dbReference type="InterPro" id="IPR011009">
    <property type="entry name" value="Kinase-like_dom_sf"/>
</dbReference>
<dbReference type="STRING" id="1169540.A0A0G4H784"/>
<dbReference type="GO" id="GO:0005524">
    <property type="term" value="F:ATP binding"/>
    <property type="evidence" value="ECO:0007669"/>
    <property type="project" value="UniProtKB-UniRule"/>
</dbReference>
<dbReference type="Pfam" id="PF00069">
    <property type="entry name" value="Pkinase"/>
    <property type="match status" value="1"/>
</dbReference>
<feature type="region of interest" description="Disordered" evidence="16">
    <location>
        <begin position="316"/>
        <end position="337"/>
    </location>
</feature>
<dbReference type="InterPro" id="IPR050205">
    <property type="entry name" value="CDPK_Ser/Thr_kinases"/>
</dbReference>
<evidence type="ECO:0000256" key="16">
    <source>
        <dbReference type="SAM" id="MobiDB-lite"/>
    </source>
</evidence>
<evidence type="ECO:0000256" key="10">
    <source>
        <dbReference type="ARBA" id="ARBA00022837"/>
    </source>
</evidence>
<feature type="compositionally biased region" description="Basic and acidic residues" evidence="16">
    <location>
        <begin position="165"/>
        <end position="176"/>
    </location>
</feature>
<comment type="similarity">
    <text evidence="12">Belongs to the protein kinase superfamily. Ser/Thr protein kinase family. CDPK subfamily.</text>
</comment>
<evidence type="ECO:0000256" key="3">
    <source>
        <dbReference type="ARBA" id="ARBA00012513"/>
    </source>
</evidence>
<keyword evidence="11 15" id="KW-0067">ATP-binding</keyword>
<dbReference type="InterPro" id="IPR000719">
    <property type="entry name" value="Prot_kinase_dom"/>
</dbReference>
<gene>
    <name evidence="19" type="ORF">Vbra_19755</name>
</gene>
<comment type="catalytic activity">
    <reaction evidence="13">
        <text>L-threonyl-[protein] + ATP = O-phospho-L-threonyl-[protein] + ADP + H(+)</text>
        <dbReference type="Rhea" id="RHEA:46608"/>
        <dbReference type="Rhea" id="RHEA-COMP:11060"/>
        <dbReference type="Rhea" id="RHEA-COMP:11605"/>
        <dbReference type="ChEBI" id="CHEBI:15378"/>
        <dbReference type="ChEBI" id="CHEBI:30013"/>
        <dbReference type="ChEBI" id="CHEBI:30616"/>
        <dbReference type="ChEBI" id="CHEBI:61977"/>
        <dbReference type="ChEBI" id="CHEBI:456216"/>
        <dbReference type="EC" id="2.7.11.1"/>
    </reaction>
</comment>